<dbReference type="AlphaFoldDB" id="A0A1N7KSS8"/>
<gene>
    <name evidence="1" type="ORF">SAMN05421686_10372</name>
</gene>
<evidence type="ECO:0000313" key="1">
    <source>
        <dbReference type="EMBL" id="SIS64615.1"/>
    </source>
</evidence>
<protein>
    <recommendedName>
        <fullName evidence="3">Cell developmental protein SirA</fullName>
    </recommendedName>
</protein>
<evidence type="ECO:0008006" key="3">
    <source>
        <dbReference type="Google" id="ProtNLM"/>
    </source>
</evidence>
<dbReference type="EMBL" id="FTOH01000003">
    <property type="protein sequence ID" value="SIS64615.1"/>
    <property type="molecule type" value="Genomic_DNA"/>
</dbReference>
<reference evidence="2" key="1">
    <citation type="submission" date="2017-01" db="EMBL/GenBank/DDBJ databases">
        <authorList>
            <person name="Varghese N."/>
            <person name="Submissions S."/>
        </authorList>
    </citation>
    <scope>NUCLEOTIDE SEQUENCE [LARGE SCALE GENOMIC DNA]</scope>
    <source>
        <strain evidence="2">DSM 24913</strain>
    </source>
</reference>
<dbReference type="STRING" id="484498.SAMN05421686_10372"/>
<sequence>MTNPVAVKYMSRAEIESLMYTTTAESGNQQAELFEALVRRLLEIMEQDAHR</sequence>
<organism evidence="1 2">
    <name type="scientific">Thalassolituus maritimus</name>
    <dbReference type="NCBI Taxonomy" id="484498"/>
    <lineage>
        <taxon>Bacteria</taxon>
        <taxon>Pseudomonadati</taxon>
        <taxon>Pseudomonadota</taxon>
        <taxon>Gammaproteobacteria</taxon>
        <taxon>Oceanospirillales</taxon>
        <taxon>Oceanospirillaceae</taxon>
        <taxon>Thalassolituus</taxon>
    </lineage>
</organism>
<dbReference type="RefSeq" id="WP_068439891.1">
    <property type="nucleotide sequence ID" value="NZ_CAJWBH010000002.1"/>
</dbReference>
<evidence type="ECO:0000313" key="2">
    <source>
        <dbReference type="Proteomes" id="UP000185639"/>
    </source>
</evidence>
<keyword evidence="2" id="KW-1185">Reference proteome</keyword>
<name>A0A1N7KSS8_9GAMM</name>
<dbReference type="Proteomes" id="UP000185639">
    <property type="component" value="Unassembled WGS sequence"/>
</dbReference>
<dbReference type="OrthoDB" id="6121266at2"/>
<proteinExistence type="predicted"/>
<accession>A0A1N7KSS8</accession>